<dbReference type="Pfam" id="PF13424">
    <property type="entry name" value="TPR_12"/>
    <property type="match status" value="1"/>
</dbReference>
<evidence type="ECO:0000256" key="2">
    <source>
        <dbReference type="SAM" id="Coils"/>
    </source>
</evidence>
<feature type="repeat" description="TPR" evidence="1">
    <location>
        <begin position="508"/>
        <end position="541"/>
    </location>
</feature>
<evidence type="ECO:0000256" key="1">
    <source>
        <dbReference type="PROSITE-ProRule" id="PRU00339"/>
    </source>
</evidence>
<dbReference type="InterPro" id="IPR011990">
    <property type="entry name" value="TPR-like_helical_dom_sf"/>
</dbReference>
<feature type="coiled-coil region" evidence="2">
    <location>
        <begin position="514"/>
        <end position="541"/>
    </location>
</feature>
<comment type="caution">
    <text evidence="3">The sequence shown here is derived from an EMBL/GenBank/DDBJ whole genome shotgun (WGS) entry which is preliminary data.</text>
</comment>
<evidence type="ECO:0000313" key="3">
    <source>
        <dbReference type="EMBL" id="CAF0890318.1"/>
    </source>
</evidence>
<dbReference type="Gene3D" id="1.25.40.10">
    <property type="entry name" value="Tetratricopeptide repeat domain"/>
    <property type="match status" value="1"/>
</dbReference>
<accession>A0A813YWZ4</accession>
<proteinExistence type="predicted"/>
<sequence>MGCSSSNSQLLVIVPNSEQTDGRKVLSLKSADLPPRRFVENCVILLVNDGSSTDIAQVRAQLWKTVYTTKIFTDFEECHTFMRKTEDEKLFLVVPEATNRFVENVRHLPQLEKIYVFDLVTRKIVEKEEQTNIFRDSTLLCEQLQHDIELCELDCIAINAVSLSDERTISFSNATKQEASFMFLMLRKEHLIRYKFENEAKNEFIAFCRANYAYNDEQMQAVDDFEKNYRPQKALWWLTQSRFISRILNRAEYTKEFDIIYKISFFLKHVQTQLTIRHNNTLEQMQNILIVYRGKTMSDDEFEKLLKSNCGGLFSFANFLEANIDKDVALDFVRRRRIMHHELTAIIFEIHIEPTVYSTKSPFTLLDDESKKGVICFSRSTVFRIQSIKQTMDCSALWTVKLTLVSDNDEQLMRLMKLIENNDVLVNPLPYMGTLLKLMDEYPRIEKFYLALLSDTSVLNQPSRLGRVHTGLAASYKYRKEYAKALEHFRKSLEISLSYLPPEHSDLVPLYDSIGEVQRELGNYVQAVDNYERAVTLLENNQQISNDSLMESLHKRIISTQKLLEDKQ</sequence>
<dbReference type="SMART" id="SM00028">
    <property type="entry name" value="TPR"/>
    <property type="match status" value="2"/>
</dbReference>
<dbReference type="InterPro" id="IPR019734">
    <property type="entry name" value="TPR_rpt"/>
</dbReference>
<feature type="repeat" description="TPR" evidence="1">
    <location>
        <begin position="466"/>
        <end position="499"/>
    </location>
</feature>
<keyword evidence="1" id="KW-0802">TPR repeat</keyword>
<dbReference type="OrthoDB" id="9983755at2759"/>
<protein>
    <submittedName>
        <fullName evidence="3">Uncharacterized protein</fullName>
    </submittedName>
</protein>
<evidence type="ECO:0000313" key="4">
    <source>
        <dbReference type="EMBL" id="CAF3507277.1"/>
    </source>
</evidence>
<organism evidence="3 5">
    <name type="scientific">Adineta steineri</name>
    <dbReference type="NCBI Taxonomy" id="433720"/>
    <lineage>
        <taxon>Eukaryota</taxon>
        <taxon>Metazoa</taxon>
        <taxon>Spiralia</taxon>
        <taxon>Gnathifera</taxon>
        <taxon>Rotifera</taxon>
        <taxon>Eurotatoria</taxon>
        <taxon>Bdelloidea</taxon>
        <taxon>Adinetida</taxon>
        <taxon>Adinetidae</taxon>
        <taxon>Adineta</taxon>
    </lineage>
</organism>
<keyword evidence="2" id="KW-0175">Coiled coil</keyword>
<dbReference type="PROSITE" id="PS50005">
    <property type="entry name" value="TPR"/>
    <property type="match status" value="2"/>
</dbReference>
<dbReference type="SUPFAM" id="SSF48452">
    <property type="entry name" value="TPR-like"/>
    <property type="match status" value="1"/>
</dbReference>
<dbReference type="Proteomes" id="UP000663891">
    <property type="component" value="Unassembled WGS sequence"/>
</dbReference>
<evidence type="ECO:0000313" key="5">
    <source>
        <dbReference type="Proteomes" id="UP000663891"/>
    </source>
</evidence>
<reference evidence="3" key="1">
    <citation type="submission" date="2021-02" db="EMBL/GenBank/DDBJ databases">
        <authorList>
            <person name="Nowell W R."/>
        </authorList>
    </citation>
    <scope>NUCLEOTIDE SEQUENCE</scope>
</reference>
<dbReference type="EMBL" id="CAJNON010000059">
    <property type="protein sequence ID" value="CAF0890318.1"/>
    <property type="molecule type" value="Genomic_DNA"/>
</dbReference>
<dbReference type="AlphaFoldDB" id="A0A813YWZ4"/>
<dbReference type="Proteomes" id="UP000663881">
    <property type="component" value="Unassembled WGS sequence"/>
</dbReference>
<name>A0A813YWZ4_9BILA</name>
<dbReference type="EMBL" id="CAJOAY010000047">
    <property type="protein sequence ID" value="CAF3507277.1"/>
    <property type="molecule type" value="Genomic_DNA"/>
</dbReference>
<gene>
    <name evidence="4" type="ORF">OKA104_LOCUS1836</name>
    <name evidence="3" type="ORF">VCS650_LOCUS8739</name>
</gene>